<keyword evidence="1" id="KW-0812">Transmembrane</keyword>
<sequence>MGNCNPRNGKTNILHTFLLVVESKRFLAEWHDKCIFCVEFWSSGGAASKSCLTARFRKTWMVLNLNLMISKSQLFQVTTFLVTVLVHFQVVLGKLALHSQFAYLALHL</sequence>
<keyword evidence="3" id="KW-1185">Reference proteome</keyword>
<keyword evidence="1" id="KW-1133">Transmembrane helix</keyword>
<dbReference type="Proteomes" id="UP001482620">
    <property type="component" value="Unassembled WGS sequence"/>
</dbReference>
<dbReference type="EMBL" id="JAHRIQ010001158">
    <property type="protein sequence ID" value="MEQ2221260.1"/>
    <property type="molecule type" value="Genomic_DNA"/>
</dbReference>
<protein>
    <submittedName>
        <fullName evidence="2">Uncharacterized protein</fullName>
    </submittedName>
</protein>
<evidence type="ECO:0000256" key="1">
    <source>
        <dbReference type="SAM" id="Phobius"/>
    </source>
</evidence>
<feature type="transmembrane region" description="Helical" evidence="1">
    <location>
        <begin position="74"/>
        <end position="97"/>
    </location>
</feature>
<organism evidence="2 3">
    <name type="scientific">Ilyodon furcidens</name>
    <name type="common">goldbreast splitfin</name>
    <dbReference type="NCBI Taxonomy" id="33524"/>
    <lineage>
        <taxon>Eukaryota</taxon>
        <taxon>Metazoa</taxon>
        <taxon>Chordata</taxon>
        <taxon>Craniata</taxon>
        <taxon>Vertebrata</taxon>
        <taxon>Euteleostomi</taxon>
        <taxon>Actinopterygii</taxon>
        <taxon>Neopterygii</taxon>
        <taxon>Teleostei</taxon>
        <taxon>Neoteleostei</taxon>
        <taxon>Acanthomorphata</taxon>
        <taxon>Ovalentaria</taxon>
        <taxon>Atherinomorphae</taxon>
        <taxon>Cyprinodontiformes</taxon>
        <taxon>Goodeidae</taxon>
        <taxon>Ilyodon</taxon>
    </lineage>
</organism>
<name>A0ABV0SL08_9TELE</name>
<accession>A0ABV0SL08</accession>
<proteinExistence type="predicted"/>
<evidence type="ECO:0000313" key="2">
    <source>
        <dbReference type="EMBL" id="MEQ2221260.1"/>
    </source>
</evidence>
<gene>
    <name evidence="2" type="ORF">ILYODFUR_013966</name>
</gene>
<comment type="caution">
    <text evidence="2">The sequence shown here is derived from an EMBL/GenBank/DDBJ whole genome shotgun (WGS) entry which is preliminary data.</text>
</comment>
<keyword evidence="1" id="KW-0472">Membrane</keyword>
<reference evidence="2 3" key="1">
    <citation type="submission" date="2021-06" db="EMBL/GenBank/DDBJ databases">
        <authorList>
            <person name="Palmer J.M."/>
        </authorList>
    </citation>
    <scope>NUCLEOTIDE SEQUENCE [LARGE SCALE GENOMIC DNA]</scope>
    <source>
        <strain evidence="3">if_2019</strain>
        <tissue evidence="2">Muscle</tissue>
    </source>
</reference>
<evidence type="ECO:0000313" key="3">
    <source>
        <dbReference type="Proteomes" id="UP001482620"/>
    </source>
</evidence>